<dbReference type="InterPro" id="IPR036927">
    <property type="entry name" value="Cyt_c_oxase-like_su1_sf"/>
</dbReference>
<name>D3SMX9_THEAH</name>
<evidence type="ECO:0000313" key="2">
    <source>
        <dbReference type="EMBL" id="ADC90109.1"/>
    </source>
</evidence>
<keyword evidence="3" id="KW-1185">Reference proteome</keyword>
<feature type="transmembrane region" description="Helical" evidence="1">
    <location>
        <begin position="39"/>
        <end position="64"/>
    </location>
</feature>
<feature type="transmembrane region" description="Helical" evidence="1">
    <location>
        <begin position="188"/>
        <end position="205"/>
    </location>
</feature>
<organism evidence="2 3">
    <name type="scientific">Thermocrinis albus (strain DSM 14484 / JCM 11386 / HI 11/12)</name>
    <dbReference type="NCBI Taxonomy" id="638303"/>
    <lineage>
        <taxon>Bacteria</taxon>
        <taxon>Pseudomonadati</taxon>
        <taxon>Aquificota</taxon>
        <taxon>Aquificia</taxon>
        <taxon>Aquificales</taxon>
        <taxon>Aquificaceae</taxon>
        <taxon>Thermocrinis</taxon>
    </lineage>
</organism>
<dbReference type="Proteomes" id="UP000002043">
    <property type="component" value="Chromosome"/>
</dbReference>
<dbReference type="GO" id="GO:0016020">
    <property type="term" value="C:membrane"/>
    <property type="evidence" value="ECO:0007669"/>
    <property type="project" value="InterPro"/>
</dbReference>
<accession>D3SMX9</accession>
<dbReference type="RefSeq" id="WP_012992515.1">
    <property type="nucleotide sequence ID" value="NC_013894.1"/>
</dbReference>
<dbReference type="Gene3D" id="1.20.210.10">
    <property type="entry name" value="Cytochrome c oxidase-like, subunit I domain"/>
    <property type="match status" value="1"/>
</dbReference>
<feature type="transmembrane region" description="Helical" evidence="1">
    <location>
        <begin position="110"/>
        <end position="130"/>
    </location>
</feature>
<dbReference type="KEGG" id="tal:Thal_1480"/>
<feature type="transmembrane region" description="Helical" evidence="1">
    <location>
        <begin position="282"/>
        <end position="304"/>
    </location>
</feature>
<dbReference type="GO" id="GO:0020037">
    <property type="term" value="F:heme binding"/>
    <property type="evidence" value="ECO:0007669"/>
    <property type="project" value="InterPro"/>
</dbReference>
<proteinExistence type="predicted"/>
<sequence>MERWWFYLAVLSLGVGGFFAFLVAMARTPGVEHLFPPGYFYHALTGHVDLAIVVFLLSFTMLLWNQYYPKEEKVTFPLASLGAVLIGMSSLLGLGLPVSNNYLPTLVHPLFFTGAGLFFTAFWLSAFLRLKEAIADFRSDDPKRSSLSTSVILSLLMLVAFVFSSLRAGDPAEVYRFYERLYWAPGHIHQFINGSVLIHTWYRLLYLTGKGVRSSRLWMSFVPFLLFGVLLTSVPLVFSDPISRDAIVFTEISYAVGLGIPIFFHMFYVVRNLRPLSFTHLYPTALFISLLLYFLGVIIAYGGIKADLRVPAHYHGAVTSLTLALMTLSYHLMQEWGILRRISRSFSLTQVYLYGVGMVLFILGLYLAGLKGAPRKTYGTAYTQDPFVLGALLLMGLGTLLAVIGGVMFVLYVLKSTLSHARFSYNQR</sequence>
<feature type="transmembrane region" description="Helical" evidence="1">
    <location>
        <begin position="310"/>
        <end position="330"/>
    </location>
</feature>
<gene>
    <name evidence="2" type="ordered locus">Thal_1480</name>
</gene>
<dbReference type="SUPFAM" id="SSF81442">
    <property type="entry name" value="Cytochrome c oxidase subunit I-like"/>
    <property type="match status" value="1"/>
</dbReference>
<evidence type="ECO:0008006" key="4">
    <source>
        <dbReference type="Google" id="ProtNLM"/>
    </source>
</evidence>
<keyword evidence="1" id="KW-0472">Membrane</keyword>
<dbReference type="InterPro" id="IPR000883">
    <property type="entry name" value="Cyt_C_Oxase_1"/>
</dbReference>
<dbReference type="OrthoDB" id="11275at2"/>
<dbReference type="GO" id="GO:0004129">
    <property type="term" value="F:cytochrome-c oxidase activity"/>
    <property type="evidence" value="ECO:0007669"/>
    <property type="project" value="InterPro"/>
</dbReference>
<dbReference type="EMBL" id="CP001931">
    <property type="protein sequence ID" value="ADC90109.1"/>
    <property type="molecule type" value="Genomic_DNA"/>
</dbReference>
<feature type="transmembrane region" description="Helical" evidence="1">
    <location>
        <begin position="351"/>
        <end position="368"/>
    </location>
</feature>
<feature type="transmembrane region" description="Helical" evidence="1">
    <location>
        <begin position="388"/>
        <end position="414"/>
    </location>
</feature>
<dbReference type="eggNOG" id="COG0843">
    <property type="taxonomic scope" value="Bacteria"/>
</dbReference>
<keyword evidence="1" id="KW-1133">Transmembrane helix</keyword>
<feature type="transmembrane region" description="Helical" evidence="1">
    <location>
        <begin position="5"/>
        <end position="27"/>
    </location>
</feature>
<feature type="transmembrane region" description="Helical" evidence="1">
    <location>
        <begin position="252"/>
        <end position="270"/>
    </location>
</feature>
<dbReference type="HOGENOM" id="CLU_044559_0_0_0"/>
<dbReference type="AlphaFoldDB" id="D3SMX9"/>
<dbReference type="GO" id="GO:0009060">
    <property type="term" value="P:aerobic respiration"/>
    <property type="evidence" value="ECO:0007669"/>
    <property type="project" value="InterPro"/>
</dbReference>
<keyword evidence="1" id="KW-0812">Transmembrane</keyword>
<protein>
    <recommendedName>
        <fullName evidence="4">Cytochrome c oxidase subunit I</fullName>
    </recommendedName>
</protein>
<feature type="transmembrane region" description="Helical" evidence="1">
    <location>
        <begin position="76"/>
        <end position="98"/>
    </location>
</feature>
<dbReference type="STRING" id="638303.Thal_1480"/>
<evidence type="ECO:0000313" key="3">
    <source>
        <dbReference type="Proteomes" id="UP000002043"/>
    </source>
</evidence>
<evidence type="ECO:0000256" key="1">
    <source>
        <dbReference type="SAM" id="Phobius"/>
    </source>
</evidence>
<feature type="transmembrane region" description="Helical" evidence="1">
    <location>
        <begin position="217"/>
        <end position="237"/>
    </location>
</feature>
<reference evidence="3" key="1">
    <citation type="journal article" date="2010" name="Stand. Genomic Sci.">
        <title>Complete genome sequence of Thermocrinis albus type strain (HI 11/12T).</title>
        <authorList>
            <person name="Wirth R."/>
            <person name="Sikorski J."/>
            <person name="Brambilla E."/>
            <person name="Misra M."/>
            <person name="Lapidus A."/>
            <person name="Copeland A."/>
            <person name="Nolan M."/>
            <person name="Lucas S."/>
            <person name="Chen F."/>
            <person name="Tice H."/>
            <person name="Cheng J.F."/>
            <person name="Han C."/>
            <person name="Detter J.C."/>
            <person name="Tapia R."/>
            <person name="Bruce D."/>
            <person name="Goodwin L."/>
            <person name="Pitluck S."/>
            <person name="Pati A."/>
            <person name="Anderson I."/>
            <person name="Ivanova N."/>
            <person name="Mavromatis K."/>
            <person name="Mikhailova N."/>
            <person name="Chen A."/>
            <person name="Palaniappan K."/>
            <person name="Bilek Y."/>
            <person name="Hader T."/>
            <person name="Land M."/>
            <person name="Hauser L."/>
            <person name="Chang Y.J."/>
            <person name="Jeffries C.D."/>
            <person name="Tindall B.J."/>
            <person name="Rohde M."/>
            <person name="Goker M."/>
            <person name="Bristow J."/>
            <person name="Eisen J.A."/>
            <person name="Markowitz V."/>
            <person name="Hugenholtz P."/>
            <person name="Kyrpides N.C."/>
            <person name="Klenk H.P."/>
        </authorList>
    </citation>
    <scope>NUCLEOTIDE SEQUENCE [LARGE SCALE GENOMIC DNA]</scope>
    <source>
        <strain evidence="3">DSM 14484 / JCM 11386 / HI 11/12</strain>
    </source>
</reference>
<dbReference type="Pfam" id="PF00115">
    <property type="entry name" value="COX1"/>
    <property type="match status" value="1"/>
</dbReference>
<feature type="transmembrane region" description="Helical" evidence="1">
    <location>
        <begin position="151"/>
        <end position="168"/>
    </location>
</feature>